<dbReference type="SMART" id="SM00448">
    <property type="entry name" value="REC"/>
    <property type="match status" value="1"/>
</dbReference>
<proteinExistence type="predicted"/>
<reference evidence="3 4" key="1">
    <citation type="submission" date="2020-05" db="EMBL/GenBank/DDBJ databases">
        <title>Parvularcula mediterraneae sp. nov., isolated from polypropylene straw from shallow seawater of the seashore of Laganas in Zakynthos island, Greece.</title>
        <authorList>
            <person name="Szabo I."/>
            <person name="Al-Omari J."/>
            <person name="Rado J."/>
            <person name="Szerdahelyi G.S."/>
        </authorList>
    </citation>
    <scope>NUCLEOTIDE SEQUENCE [LARGE SCALE GENOMIC DNA]</scope>
    <source>
        <strain evidence="3 4">ZS-1/3</strain>
    </source>
</reference>
<evidence type="ECO:0000313" key="4">
    <source>
        <dbReference type="Proteomes" id="UP000536835"/>
    </source>
</evidence>
<evidence type="ECO:0000313" key="3">
    <source>
        <dbReference type="EMBL" id="NNU16235.1"/>
    </source>
</evidence>
<evidence type="ECO:0000259" key="2">
    <source>
        <dbReference type="PROSITE" id="PS50110"/>
    </source>
</evidence>
<feature type="domain" description="Response regulatory" evidence="2">
    <location>
        <begin position="8"/>
        <end position="118"/>
    </location>
</feature>
<gene>
    <name evidence="3" type="ORF">HK107_07870</name>
</gene>
<dbReference type="SUPFAM" id="SSF52172">
    <property type="entry name" value="CheY-like"/>
    <property type="match status" value="1"/>
</dbReference>
<dbReference type="RefSeq" id="WP_173198301.1">
    <property type="nucleotide sequence ID" value="NZ_JABFCX010000002.1"/>
</dbReference>
<keyword evidence="4" id="KW-1185">Reference proteome</keyword>
<dbReference type="PROSITE" id="PS50110">
    <property type="entry name" value="RESPONSE_REGULATORY"/>
    <property type="match status" value="1"/>
</dbReference>
<dbReference type="GO" id="GO:0000160">
    <property type="term" value="P:phosphorelay signal transduction system"/>
    <property type="evidence" value="ECO:0007669"/>
    <property type="project" value="InterPro"/>
</dbReference>
<sequence>MENYSDLRVLYLEDETLVALDGELTLGQIGFKDIVSAASLKQVKRAGDEHFDLAILDIHLGSNVTSFELARDLIADGTAVVFLTGYNAKELPGEFHAYPVVQKPMNREDLEAALAQVLGDNTSAPSGGTSDATAAVR</sequence>
<comment type="caution">
    <text evidence="3">The sequence shown here is derived from an EMBL/GenBank/DDBJ whole genome shotgun (WGS) entry which is preliminary data.</text>
</comment>
<accession>A0A7Y3W4Y1</accession>
<keyword evidence="1" id="KW-0597">Phosphoprotein</keyword>
<dbReference type="AlphaFoldDB" id="A0A7Y3W4Y1"/>
<dbReference type="EMBL" id="JABFCX010000002">
    <property type="protein sequence ID" value="NNU16235.1"/>
    <property type="molecule type" value="Genomic_DNA"/>
</dbReference>
<feature type="modified residue" description="4-aspartylphosphate" evidence="1">
    <location>
        <position position="57"/>
    </location>
</feature>
<dbReference type="Proteomes" id="UP000536835">
    <property type="component" value="Unassembled WGS sequence"/>
</dbReference>
<dbReference type="Gene3D" id="3.40.50.2300">
    <property type="match status" value="1"/>
</dbReference>
<dbReference type="InterPro" id="IPR001789">
    <property type="entry name" value="Sig_transdc_resp-reg_receiver"/>
</dbReference>
<protein>
    <submittedName>
        <fullName evidence="3">Response regulator</fullName>
    </submittedName>
</protein>
<name>A0A7Y3W4Y1_9PROT</name>
<dbReference type="InterPro" id="IPR011006">
    <property type="entry name" value="CheY-like_superfamily"/>
</dbReference>
<evidence type="ECO:0000256" key="1">
    <source>
        <dbReference type="PROSITE-ProRule" id="PRU00169"/>
    </source>
</evidence>
<organism evidence="3 4">
    <name type="scientific">Parvularcula mediterranea</name>
    <dbReference type="NCBI Taxonomy" id="2732508"/>
    <lineage>
        <taxon>Bacteria</taxon>
        <taxon>Pseudomonadati</taxon>
        <taxon>Pseudomonadota</taxon>
        <taxon>Alphaproteobacteria</taxon>
        <taxon>Parvularculales</taxon>
        <taxon>Parvularculaceae</taxon>
        <taxon>Parvularcula</taxon>
    </lineage>
</organism>